<accession>A0A0K2TC80</accession>
<name>A0A0K2TC80_LEPSM</name>
<protein>
    <submittedName>
        <fullName evidence="1">Uncharacterized protein</fullName>
    </submittedName>
</protein>
<evidence type="ECO:0000313" key="1">
    <source>
        <dbReference type="EMBL" id="CDW23618.1"/>
    </source>
</evidence>
<reference evidence="1" key="1">
    <citation type="submission" date="2014-05" db="EMBL/GenBank/DDBJ databases">
        <authorList>
            <person name="Chronopoulou M."/>
        </authorList>
    </citation>
    <scope>NUCLEOTIDE SEQUENCE</scope>
    <source>
        <tissue evidence="1">Whole organism</tissue>
    </source>
</reference>
<sequence length="12" mass="1425">MNVPKTTKHQIQ</sequence>
<proteinExistence type="predicted"/>
<dbReference type="EMBL" id="HACA01006257">
    <property type="protein sequence ID" value="CDW23618.1"/>
    <property type="molecule type" value="Transcribed_RNA"/>
</dbReference>
<organism evidence="1">
    <name type="scientific">Lepeophtheirus salmonis</name>
    <name type="common">Salmon louse</name>
    <name type="synonym">Caligus salmonis</name>
    <dbReference type="NCBI Taxonomy" id="72036"/>
    <lineage>
        <taxon>Eukaryota</taxon>
        <taxon>Metazoa</taxon>
        <taxon>Ecdysozoa</taxon>
        <taxon>Arthropoda</taxon>
        <taxon>Crustacea</taxon>
        <taxon>Multicrustacea</taxon>
        <taxon>Hexanauplia</taxon>
        <taxon>Copepoda</taxon>
        <taxon>Siphonostomatoida</taxon>
        <taxon>Caligidae</taxon>
        <taxon>Lepeophtheirus</taxon>
    </lineage>
</organism>